<evidence type="ECO:0000256" key="8">
    <source>
        <dbReference type="ARBA" id="ARBA00023002"/>
    </source>
</evidence>
<dbReference type="EC" id="1.1.1.169" evidence="4 11"/>
<sequence length="300" mass="33385">MKVAIVGAGAVGQLMASFMAQYGMTVTLVVRRQEQVDALQKQQLTRINMDGTIVTRKIVVTNNLQALPQQDLLIIAVKYSHLQNLYQHLSLIASDCPLLFMQNGLAHFEEVLQLPHQHIAFASALFGAQILNDTTVQHKGIGACQIALGRGEIDKFAVLVQMNNPLLPIVFIENAEQMLFEKAVMNSLINPLTTMLQIKNGELLTNSQAFTQLQTIYQELVHAFPMIEQTIPFTKVVALCEQTAQNTSSMLADRLHGRKSEIDTIVGALLEKALTNGHHLAHLQAIYERILAIEEGREQW</sequence>
<evidence type="ECO:0000256" key="9">
    <source>
        <dbReference type="ARBA" id="ARBA00032024"/>
    </source>
</evidence>
<evidence type="ECO:0000259" key="13">
    <source>
        <dbReference type="Pfam" id="PF08546"/>
    </source>
</evidence>
<dbReference type="PANTHER" id="PTHR43765">
    <property type="entry name" value="2-DEHYDROPANTOATE 2-REDUCTASE-RELATED"/>
    <property type="match status" value="1"/>
</dbReference>
<comment type="similarity">
    <text evidence="3 11">Belongs to the ketopantoate reductase family.</text>
</comment>
<dbReference type="Gene3D" id="1.10.1040.10">
    <property type="entry name" value="N-(1-d-carboxylethyl)-l-norvaline Dehydrogenase, domain 2"/>
    <property type="match status" value="1"/>
</dbReference>
<dbReference type="Gene3D" id="3.40.50.720">
    <property type="entry name" value="NAD(P)-binding Rossmann-like Domain"/>
    <property type="match status" value="1"/>
</dbReference>
<reference evidence="14" key="1">
    <citation type="submission" date="2022-08" db="EMBL/GenBank/DDBJ databases">
        <title>Draft genome sequence of Lysinibacillus sp. strain KH24.</title>
        <authorList>
            <person name="Kanbe H."/>
            <person name="Itoh H."/>
        </authorList>
    </citation>
    <scope>NUCLEOTIDE SEQUENCE</scope>
    <source>
        <strain evidence="14">KH24</strain>
    </source>
</reference>
<proteinExistence type="inferred from homology"/>
<evidence type="ECO:0000256" key="2">
    <source>
        <dbReference type="ARBA" id="ARBA00004994"/>
    </source>
</evidence>
<evidence type="ECO:0000256" key="10">
    <source>
        <dbReference type="ARBA" id="ARBA00048793"/>
    </source>
</evidence>
<protein>
    <recommendedName>
        <fullName evidence="5 11">2-dehydropantoate 2-reductase</fullName>
        <ecNumber evidence="4 11">1.1.1.169</ecNumber>
    </recommendedName>
    <alternativeName>
        <fullName evidence="9 11">Ketopantoate reductase</fullName>
    </alternativeName>
</protein>
<dbReference type="InterPro" id="IPR013332">
    <property type="entry name" value="KPR_N"/>
</dbReference>
<name>A0ABQ5NH08_9BACI</name>
<comment type="function">
    <text evidence="1 11">Catalyzes the NADPH-dependent reduction of ketopantoate into pantoic acid.</text>
</comment>
<dbReference type="InterPro" id="IPR013752">
    <property type="entry name" value="KPA_reductase"/>
</dbReference>
<dbReference type="Pfam" id="PF08546">
    <property type="entry name" value="ApbA_C"/>
    <property type="match status" value="1"/>
</dbReference>
<evidence type="ECO:0000256" key="3">
    <source>
        <dbReference type="ARBA" id="ARBA00007870"/>
    </source>
</evidence>
<evidence type="ECO:0000256" key="5">
    <source>
        <dbReference type="ARBA" id="ARBA00019465"/>
    </source>
</evidence>
<comment type="catalytic activity">
    <reaction evidence="10 11">
        <text>(R)-pantoate + NADP(+) = 2-dehydropantoate + NADPH + H(+)</text>
        <dbReference type="Rhea" id="RHEA:16233"/>
        <dbReference type="ChEBI" id="CHEBI:11561"/>
        <dbReference type="ChEBI" id="CHEBI:15378"/>
        <dbReference type="ChEBI" id="CHEBI:15980"/>
        <dbReference type="ChEBI" id="CHEBI:57783"/>
        <dbReference type="ChEBI" id="CHEBI:58349"/>
        <dbReference type="EC" id="1.1.1.169"/>
    </reaction>
</comment>
<dbReference type="RefSeq" id="WP_264987285.1">
    <property type="nucleotide sequence ID" value="NZ_BRZA01000001.1"/>
</dbReference>
<dbReference type="EMBL" id="BRZA01000001">
    <property type="protein sequence ID" value="GLC87563.1"/>
    <property type="molecule type" value="Genomic_DNA"/>
</dbReference>
<dbReference type="InterPro" id="IPR013328">
    <property type="entry name" value="6PGD_dom2"/>
</dbReference>
<evidence type="ECO:0000256" key="1">
    <source>
        <dbReference type="ARBA" id="ARBA00002919"/>
    </source>
</evidence>
<dbReference type="Proteomes" id="UP001065593">
    <property type="component" value="Unassembled WGS sequence"/>
</dbReference>
<feature type="domain" description="Ketopantoate reductase N-terminal" evidence="12">
    <location>
        <begin position="3"/>
        <end position="147"/>
    </location>
</feature>
<evidence type="ECO:0000256" key="4">
    <source>
        <dbReference type="ARBA" id="ARBA00013014"/>
    </source>
</evidence>
<evidence type="ECO:0000313" key="14">
    <source>
        <dbReference type="EMBL" id="GLC87563.1"/>
    </source>
</evidence>
<accession>A0ABQ5NH08</accession>
<keyword evidence="15" id="KW-1185">Reference proteome</keyword>
<dbReference type="SUPFAM" id="SSF48179">
    <property type="entry name" value="6-phosphogluconate dehydrogenase C-terminal domain-like"/>
    <property type="match status" value="1"/>
</dbReference>
<dbReference type="InterPro" id="IPR050838">
    <property type="entry name" value="Ketopantoate_reductase"/>
</dbReference>
<comment type="pathway">
    <text evidence="2 11">Cofactor biosynthesis; (R)-pantothenate biosynthesis; (R)-pantoate from 3-methyl-2-oxobutanoate: step 2/2.</text>
</comment>
<dbReference type="Pfam" id="PF02558">
    <property type="entry name" value="ApbA"/>
    <property type="match status" value="1"/>
</dbReference>
<dbReference type="PANTHER" id="PTHR43765:SF2">
    <property type="entry name" value="2-DEHYDROPANTOATE 2-REDUCTASE"/>
    <property type="match status" value="1"/>
</dbReference>
<comment type="caution">
    <text evidence="14">The sequence shown here is derived from an EMBL/GenBank/DDBJ whole genome shotgun (WGS) entry which is preliminary data.</text>
</comment>
<evidence type="ECO:0000256" key="6">
    <source>
        <dbReference type="ARBA" id="ARBA00022655"/>
    </source>
</evidence>
<evidence type="ECO:0000256" key="11">
    <source>
        <dbReference type="RuleBase" id="RU362068"/>
    </source>
</evidence>
<dbReference type="SUPFAM" id="SSF51735">
    <property type="entry name" value="NAD(P)-binding Rossmann-fold domains"/>
    <property type="match status" value="1"/>
</dbReference>
<keyword evidence="8 11" id="KW-0560">Oxidoreductase</keyword>
<evidence type="ECO:0000256" key="7">
    <source>
        <dbReference type="ARBA" id="ARBA00022857"/>
    </source>
</evidence>
<keyword evidence="6 11" id="KW-0566">Pantothenate biosynthesis</keyword>
<keyword evidence="7 11" id="KW-0521">NADP</keyword>
<dbReference type="InterPro" id="IPR003710">
    <property type="entry name" value="ApbA"/>
</dbReference>
<dbReference type="InterPro" id="IPR008927">
    <property type="entry name" value="6-PGluconate_DH-like_C_sf"/>
</dbReference>
<evidence type="ECO:0000313" key="15">
    <source>
        <dbReference type="Proteomes" id="UP001065593"/>
    </source>
</evidence>
<feature type="domain" description="Ketopantoate reductase C-terminal" evidence="13">
    <location>
        <begin position="175"/>
        <end position="293"/>
    </location>
</feature>
<organism evidence="14 15">
    <name type="scientific">Lysinibacillus piscis</name>
    <dbReference type="NCBI Taxonomy" id="2518931"/>
    <lineage>
        <taxon>Bacteria</taxon>
        <taxon>Bacillati</taxon>
        <taxon>Bacillota</taxon>
        <taxon>Bacilli</taxon>
        <taxon>Bacillales</taxon>
        <taxon>Bacillaceae</taxon>
        <taxon>Lysinibacillus</taxon>
    </lineage>
</organism>
<gene>
    <name evidence="14" type="primary">panE</name>
    <name evidence="14" type="ORF">LYSBPC_06900</name>
</gene>
<evidence type="ECO:0000259" key="12">
    <source>
        <dbReference type="Pfam" id="PF02558"/>
    </source>
</evidence>
<dbReference type="NCBIfam" id="TIGR00745">
    <property type="entry name" value="apbA_panE"/>
    <property type="match status" value="1"/>
</dbReference>
<dbReference type="InterPro" id="IPR036291">
    <property type="entry name" value="NAD(P)-bd_dom_sf"/>
</dbReference>